<dbReference type="GO" id="GO:0071596">
    <property type="term" value="P:ubiquitin-dependent protein catabolic process via the N-end rule pathway"/>
    <property type="evidence" value="ECO:0007669"/>
    <property type="project" value="UniProtKB-UniRule"/>
</dbReference>
<comment type="caution">
    <text evidence="4">The sequence shown here is derived from an EMBL/GenBank/DDBJ whole genome shotgun (WGS) entry which is preliminary data.</text>
</comment>
<dbReference type="GO" id="GO:0016567">
    <property type="term" value="P:protein ubiquitination"/>
    <property type="evidence" value="ECO:0007669"/>
    <property type="project" value="UniProtKB-UniRule"/>
</dbReference>
<dbReference type="GO" id="GO:0008270">
    <property type="term" value="F:zinc ion binding"/>
    <property type="evidence" value="ECO:0007669"/>
    <property type="project" value="UniProtKB-UniRule"/>
</dbReference>
<proteinExistence type="inferred from homology"/>
<sequence>MSETLIHEDILSLVVYLCELALDDQIRRLKYGKFLNNYTTSAIQPLSYEKNVGAEDSRSSEIPTETKTQLEPSPAQDQIVPSTPFDAIEKNETLAEKKIIDGKYETFYESDDIITNAHTIIGKISFEQIVLDDGEDQIASKVEEHRCVYTEPHFLVKLPVNTSRQVLIQANAKTITESKPINLSLVQILVCLLAKVLFNINNETHQHMSLNDVLFQARMKRGKERFGNGIFYLTRLLIKLERLSDECKVQMNDLVHQIDSKQSTYSTDNADKKTKAKEMQQKMFERIAKKQQNILDISTNTWTPEVASVASTMNNNLECCICQNKDDNAMLGFVVRLNHSGVLGVREVSFKEEDHLPLVTDNFDFDQQSCCHPHDTPTDDGRSQPNPPIPPLIIECLTNFIQKIYMMVNSNDRTLKKQNTRLTDDDLALFLVSILRFNLENELLLREIVHNDSTINNRKSCFHELFYVCNMKYPYLLNESHILLWQHLIGLIITVLKTTEHGQKPPVPLLLTDPIALLLRIVLSLPYLVDKELYQIVVQAVYNLVYVQALFSIVNEMPKYEQQTWNSLTISDKSENDVLQYLCVISTKLLQTDFNINTENVRKCDIISIKSHESINATIRDRCIHFLKVAALMQHHLYRPQLEWAVNHQIESDYLWGSLIKELGLYKSGEPYWFYNNSSLLINHWLDETLSIENSQLIRQLVLRIPVFHCPQFVKLPTCYSELFRSCYNLRCSYCQAAINEPSLCLVCGFTYSDEHCRQRCCESQTQLVQEHLRKCCDGLNISINANSTRTLIQQEQRYTYWISLYLDRHGEEDINLRRGRTLYLNENRLKFLYSAWVSSNLDQIIQRWSTDQLEP</sequence>
<feature type="region of interest" description="Disordered" evidence="2">
    <location>
        <begin position="52"/>
        <end position="79"/>
    </location>
</feature>
<dbReference type="PANTHER" id="PTHR21497:SF39">
    <property type="entry name" value="E3 UBIQUITIN-PROTEIN LIGASE UBR3"/>
    <property type="match status" value="1"/>
</dbReference>
<dbReference type="PANTHER" id="PTHR21497">
    <property type="entry name" value="UBIQUITIN LIGASE E3 ALPHA-RELATED"/>
    <property type="match status" value="1"/>
</dbReference>
<dbReference type="EC" id="2.3.2.27" evidence="1"/>
<dbReference type="InterPro" id="IPR039164">
    <property type="entry name" value="UBR1-like"/>
</dbReference>
<keyword evidence="1" id="KW-0862">Zinc</keyword>
<dbReference type="GO" id="GO:0005737">
    <property type="term" value="C:cytoplasm"/>
    <property type="evidence" value="ECO:0007669"/>
    <property type="project" value="TreeGrafter"/>
</dbReference>
<evidence type="ECO:0000313" key="4">
    <source>
        <dbReference type="EMBL" id="CAF1166352.1"/>
    </source>
</evidence>
<dbReference type="Proteomes" id="UP000663828">
    <property type="component" value="Unassembled WGS sequence"/>
</dbReference>
<keyword evidence="1" id="KW-0863">Zinc-finger</keyword>
<comment type="pathway">
    <text evidence="1">Protein modification; protein ubiquitination.</text>
</comment>
<protein>
    <recommendedName>
        <fullName evidence="1">E3 ubiquitin-protein ligase</fullName>
        <ecNumber evidence="1">2.3.2.27</ecNumber>
    </recommendedName>
</protein>
<name>A0A814TYF4_ADIRI</name>
<dbReference type="AlphaFoldDB" id="A0A814TYF4"/>
<evidence type="ECO:0000256" key="2">
    <source>
        <dbReference type="SAM" id="MobiDB-lite"/>
    </source>
</evidence>
<evidence type="ECO:0000313" key="5">
    <source>
        <dbReference type="Proteomes" id="UP000663828"/>
    </source>
</evidence>
<gene>
    <name evidence="4" type="ORF">XAT740_LOCUS21773</name>
</gene>
<keyword evidence="1" id="KW-0833">Ubl conjugation pathway</keyword>
<comment type="catalytic activity">
    <reaction evidence="1">
        <text>S-ubiquitinyl-[E2 ubiquitin-conjugating enzyme]-L-cysteine + [acceptor protein]-L-lysine = [E2 ubiquitin-conjugating enzyme]-L-cysteine + N(6)-ubiquitinyl-[acceptor protein]-L-lysine.</text>
        <dbReference type="EC" id="2.3.2.27"/>
    </reaction>
</comment>
<evidence type="ECO:0000259" key="3">
    <source>
        <dbReference type="Pfam" id="PF18995"/>
    </source>
</evidence>
<dbReference type="EMBL" id="CAJNOR010001573">
    <property type="protein sequence ID" value="CAF1166352.1"/>
    <property type="molecule type" value="Genomic_DNA"/>
</dbReference>
<feature type="compositionally biased region" description="Polar residues" evidence="2">
    <location>
        <begin position="60"/>
        <end position="79"/>
    </location>
</feature>
<dbReference type="GO" id="GO:0061630">
    <property type="term" value="F:ubiquitin protein ligase activity"/>
    <property type="evidence" value="ECO:0007669"/>
    <property type="project" value="UniProtKB-UniRule"/>
</dbReference>
<comment type="similarity">
    <text evidence="1">Belongs to the E3 ubiquitin-protein ligase UBR1-like family.</text>
</comment>
<dbReference type="UniPathway" id="UPA00143"/>
<feature type="domain" description="E3 ubiquitin-protein ligase UBR-like C-terminal" evidence="3">
    <location>
        <begin position="486"/>
        <end position="839"/>
    </location>
</feature>
<dbReference type="GO" id="GO:0000151">
    <property type="term" value="C:ubiquitin ligase complex"/>
    <property type="evidence" value="ECO:0007669"/>
    <property type="project" value="TreeGrafter"/>
</dbReference>
<comment type="function">
    <text evidence="1">Ubiquitin ligase protein which is a component of the N-end rule pathway. Recognizes and binds to proteins bearing specific N-terminal residues that are destabilizing according to the N-end rule, leading to their ubiquitination and subsequent degradation.</text>
</comment>
<dbReference type="Pfam" id="PF18995">
    <property type="entry name" value="PRT6_C"/>
    <property type="match status" value="1"/>
</dbReference>
<keyword evidence="5" id="KW-1185">Reference proteome</keyword>
<dbReference type="InterPro" id="IPR044046">
    <property type="entry name" value="E3_ligase_UBR-like_C"/>
</dbReference>
<keyword evidence="1" id="KW-0479">Metal-binding</keyword>
<reference evidence="4" key="1">
    <citation type="submission" date="2021-02" db="EMBL/GenBank/DDBJ databases">
        <authorList>
            <person name="Nowell W R."/>
        </authorList>
    </citation>
    <scope>NUCLEOTIDE SEQUENCE</scope>
</reference>
<organism evidence="4 5">
    <name type="scientific">Adineta ricciae</name>
    <name type="common">Rotifer</name>
    <dbReference type="NCBI Taxonomy" id="249248"/>
    <lineage>
        <taxon>Eukaryota</taxon>
        <taxon>Metazoa</taxon>
        <taxon>Spiralia</taxon>
        <taxon>Gnathifera</taxon>
        <taxon>Rotifera</taxon>
        <taxon>Eurotatoria</taxon>
        <taxon>Bdelloidea</taxon>
        <taxon>Adinetida</taxon>
        <taxon>Adinetidae</taxon>
        <taxon>Adineta</taxon>
    </lineage>
</organism>
<keyword evidence="1" id="KW-0808">Transferase</keyword>
<evidence type="ECO:0000256" key="1">
    <source>
        <dbReference type="RuleBase" id="RU366018"/>
    </source>
</evidence>
<accession>A0A814TYF4</accession>